<evidence type="ECO:0000256" key="7">
    <source>
        <dbReference type="ARBA" id="ARBA00041344"/>
    </source>
</evidence>
<dbReference type="KEGG" id="dci:103519215"/>
<dbReference type="GO" id="GO:0032981">
    <property type="term" value="P:mitochondrial respiratory chain complex I assembly"/>
    <property type="evidence" value="ECO:0007669"/>
    <property type="project" value="InterPro"/>
</dbReference>
<evidence type="ECO:0000256" key="5">
    <source>
        <dbReference type="ARBA" id="ARBA00023136"/>
    </source>
</evidence>
<dbReference type="GeneID" id="103519215"/>
<protein>
    <recommendedName>
        <fullName evidence="6">Complex I assembly factor TIMMDC1, mitochondrial</fullName>
    </recommendedName>
    <alternativeName>
        <fullName evidence="7">Translocase of inner mitochondrial membrane domain-containing protein 1</fullName>
    </alternativeName>
</protein>
<keyword evidence="8" id="KW-1185">Reference proteome</keyword>
<evidence type="ECO:0000313" key="9">
    <source>
        <dbReference type="RefSeq" id="XP_026686593.1"/>
    </source>
</evidence>
<keyword evidence="4" id="KW-1133">Transmembrane helix</keyword>
<reference evidence="9" key="1">
    <citation type="submission" date="2025-08" db="UniProtKB">
        <authorList>
            <consortium name="RefSeq"/>
        </authorList>
    </citation>
    <scope>IDENTIFICATION</scope>
</reference>
<dbReference type="Pfam" id="PF02466">
    <property type="entry name" value="Tim17"/>
    <property type="match status" value="1"/>
</dbReference>
<dbReference type="GO" id="GO:0005739">
    <property type="term" value="C:mitochondrion"/>
    <property type="evidence" value="ECO:0007669"/>
    <property type="project" value="TreeGrafter"/>
</dbReference>
<proteinExistence type="inferred from homology"/>
<keyword evidence="3" id="KW-0812">Transmembrane</keyword>
<dbReference type="RefSeq" id="XP_026686593.1">
    <property type="nucleotide sequence ID" value="XM_026830792.1"/>
</dbReference>
<dbReference type="PaxDb" id="121845-A0A3Q0JHL2"/>
<dbReference type="CTD" id="41720"/>
<accession>A0A3Q0JHL2</accession>
<evidence type="ECO:0000256" key="2">
    <source>
        <dbReference type="ARBA" id="ARBA00008444"/>
    </source>
</evidence>
<dbReference type="PANTHER" id="PTHR13002:SF1">
    <property type="entry name" value="COMPLEX I ASSEMBLY FACTOR TIMMDC1, MITOCHONDRIAL"/>
    <property type="match status" value="1"/>
</dbReference>
<gene>
    <name evidence="9" type="primary">LOC103519215</name>
</gene>
<evidence type="ECO:0000256" key="3">
    <source>
        <dbReference type="ARBA" id="ARBA00022692"/>
    </source>
</evidence>
<comment type="similarity">
    <text evidence="2">Belongs to the Tim17/Tim22/Tim23 family.</text>
</comment>
<dbReference type="PANTHER" id="PTHR13002">
    <property type="entry name" value="C3ORF1 PROTEIN-RELATED"/>
    <property type="match status" value="1"/>
</dbReference>
<name>A0A3Q0JHL2_DIACI</name>
<comment type="subcellular location">
    <subcellularLocation>
        <location evidence="1">Membrane</location>
        <topology evidence="1">Multi-pass membrane protein</topology>
    </subcellularLocation>
</comment>
<dbReference type="InterPro" id="IPR055299">
    <property type="entry name" value="TIMMDC1"/>
</dbReference>
<organism evidence="8 9">
    <name type="scientific">Diaphorina citri</name>
    <name type="common">Asian citrus psyllid</name>
    <dbReference type="NCBI Taxonomy" id="121845"/>
    <lineage>
        <taxon>Eukaryota</taxon>
        <taxon>Metazoa</taxon>
        <taxon>Ecdysozoa</taxon>
        <taxon>Arthropoda</taxon>
        <taxon>Hexapoda</taxon>
        <taxon>Insecta</taxon>
        <taxon>Pterygota</taxon>
        <taxon>Neoptera</taxon>
        <taxon>Paraneoptera</taxon>
        <taxon>Hemiptera</taxon>
        <taxon>Sternorrhyncha</taxon>
        <taxon>Psylloidea</taxon>
        <taxon>Psyllidae</taxon>
        <taxon>Diaphorininae</taxon>
        <taxon>Diaphorina</taxon>
    </lineage>
</organism>
<evidence type="ECO:0000256" key="6">
    <source>
        <dbReference type="ARBA" id="ARBA00040778"/>
    </source>
</evidence>
<dbReference type="Proteomes" id="UP000079169">
    <property type="component" value="Unplaced"/>
</dbReference>
<keyword evidence="5" id="KW-0472">Membrane</keyword>
<dbReference type="AlphaFoldDB" id="A0A3Q0JHL2"/>
<evidence type="ECO:0000256" key="1">
    <source>
        <dbReference type="ARBA" id="ARBA00004141"/>
    </source>
</evidence>
<evidence type="ECO:0000313" key="8">
    <source>
        <dbReference type="Proteomes" id="UP000079169"/>
    </source>
</evidence>
<evidence type="ECO:0000256" key="4">
    <source>
        <dbReference type="ARBA" id="ARBA00022989"/>
    </source>
</evidence>
<dbReference type="GO" id="GO:0016020">
    <property type="term" value="C:membrane"/>
    <property type="evidence" value="ECO:0007669"/>
    <property type="project" value="UniProtKB-SubCell"/>
</dbReference>
<sequence>MFTRLLRINQWTTVSILPVLLPDKQNPKDIPAGEQKQLKKPQTGFERVVHIFKVDEFGSLSKELLTAINTGLFAAFAGGAIAGLRENQIKFQEFVTKQNSNMYISHNEAKNHLTRLLAVSFLKTFGHFSIRLGFFTSLFTLTTNVLGAYNEKLRIWHFVASGVMTGSIYRIPRGARAMIAAGTVGK</sequence>
<dbReference type="STRING" id="121845.A0A3Q0JHL2"/>